<accession>A0A834JFU1</accession>
<evidence type="ECO:0000256" key="12">
    <source>
        <dbReference type="RuleBase" id="RU000363"/>
    </source>
</evidence>
<comment type="subcellular location">
    <subcellularLocation>
        <location evidence="1">Membrane</location>
        <topology evidence="1">Multi-pass membrane protein</topology>
    </subcellularLocation>
</comment>
<dbReference type="InterPro" id="IPR036291">
    <property type="entry name" value="NAD(P)-bd_dom_sf"/>
</dbReference>
<comment type="caution">
    <text evidence="14">The sequence shown here is derived from an EMBL/GenBank/DDBJ whole genome shotgun (WGS) entry which is preliminary data.</text>
</comment>
<keyword evidence="8 13" id="KW-0472">Membrane</keyword>
<evidence type="ECO:0000256" key="7">
    <source>
        <dbReference type="ARBA" id="ARBA00023098"/>
    </source>
</evidence>
<gene>
    <name evidence="14" type="ORF">HZH66_011373</name>
</gene>
<dbReference type="AlphaFoldDB" id="A0A834JFU1"/>
<evidence type="ECO:0000256" key="6">
    <source>
        <dbReference type="ARBA" id="ARBA00023002"/>
    </source>
</evidence>
<protein>
    <recommendedName>
        <fullName evidence="10">Short-chain dehydrogenase/reductase 3</fullName>
    </recommendedName>
    <alternativeName>
        <fullName evidence="11">Retinal short-chain dehydrogenase/reductase 1</fullName>
    </alternativeName>
</protein>
<evidence type="ECO:0000256" key="2">
    <source>
        <dbReference type="ARBA" id="ARBA00006484"/>
    </source>
</evidence>
<dbReference type="EMBL" id="JACSEA010000013">
    <property type="protein sequence ID" value="KAF7386921.1"/>
    <property type="molecule type" value="Genomic_DNA"/>
</dbReference>
<dbReference type="PRINTS" id="PR00081">
    <property type="entry name" value="GDHRDH"/>
</dbReference>
<evidence type="ECO:0000256" key="5">
    <source>
        <dbReference type="ARBA" id="ARBA00022989"/>
    </source>
</evidence>
<dbReference type="SUPFAM" id="SSF51735">
    <property type="entry name" value="NAD(P)-binding Rossmann-fold domains"/>
    <property type="match status" value="1"/>
</dbReference>
<feature type="transmembrane region" description="Helical" evidence="13">
    <location>
        <begin position="6"/>
        <end position="24"/>
    </location>
</feature>
<dbReference type="FunFam" id="3.40.50.720:FF:000131">
    <property type="entry name" value="Short-chain dehydrogenase/reductase 3"/>
    <property type="match status" value="1"/>
</dbReference>
<name>A0A834JFU1_VESVU</name>
<dbReference type="InterPro" id="IPR002347">
    <property type="entry name" value="SDR_fam"/>
</dbReference>
<dbReference type="PROSITE" id="PS00061">
    <property type="entry name" value="ADH_SHORT"/>
    <property type="match status" value="1"/>
</dbReference>
<dbReference type="GO" id="GO:0005811">
    <property type="term" value="C:lipid droplet"/>
    <property type="evidence" value="ECO:0007669"/>
    <property type="project" value="TreeGrafter"/>
</dbReference>
<organism evidence="14 15">
    <name type="scientific">Vespula vulgaris</name>
    <name type="common">Yellow jacket</name>
    <name type="synonym">Wasp</name>
    <dbReference type="NCBI Taxonomy" id="7454"/>
    <lineage>
        <taxon>Eukaryota</taxon>
        <taxon>Metazoa</taxon>
        <taxon>Ecdysozoa</taxon>
        <taxon>Arthropoda</taxon>
        <taxon>Hexapoda</taxon>
        <taxon>Insecta</taxon>
        <taxon>Pterygota</taxon>
        <taxon>Neoptera</taxon>
        <taxon>Endopterygota</taxon>
        <taxon>Hymenoptera</taxon>
        <taxon>Apocrita</taxon>
        <taxon>Aculeata</taxon>
        <taxon>Vespoidea</taxon>
        <taxon>Vespidae</taxon>
        <taxon>Vespinae</taxon>
        <taxon>Vespula</taxon>
    </lineage>
</organism>
<dbReference type="InterPro" id="IPR020904">
    <property type="entry name" value="Sc_DH/Rdtase_CS"/>
</dbReference>
<dbReference type="PANTHER" id="PTHR24322:SF748">
    <property type="entry name" value="FI23927P1-RELATED"/>
    <property type="match status" value="1"/>
</dbReference>
<evidence type="ECO:0000256" key="9">
    <source>
        <dbReference type="ARBA" id="ARBA00059620"/>
    </source>
</evidence>
<reference evidence="14" key="1">
    <citation type="journal article" date="2020" name="G3 (Bethesda)">
        <title>High-Quality Assemblies for Three Invasive Social Wasps from the &lt;i&gt;Vespula&lt;/i&gt; Genus.</title>
        <authorList>
            <person name="Harrop T.W.R."/>
            <person name="Guhlin J."/>
            <person name="McLaughlin G.M."/>
            <person name="Permina E."/>
            <person name="Stockwell P."/>
            <person name="Gilligan J."/>
            <person name="Le Lec M.F."/>
            <person name="Gruber M.A.M."/>
            <person name="Quinn O."/>
            <person name="Lovegrove M."/>
            <person name="Duncan E.J."/>
            <person name="Remnant E.J."/>
            <person name="Van Eeckhoven J."/>
            <person name="Graham B."/>
            <person name="Knapp R.A."/>
            <person name="Langford K.W."/>
            <person name="Kronenberg Z."/>
            <person name="Press M.O."/>
            <person name="Eacker S.M."/>
            <person name="Wilson-Rankin E.E."/>
            <person name="Purcell J."/>
            <person name="Lester P.J."/>
            <person name="Dearden P.K."/>
        </authorList>
    </citation>
    <scope>NUCLEOTIDE SEQUENCE</scope>
    <source>
        <strain evidence="14">Marl-1</strain>
    </source>
</reference>
<dbReference type="CDD" id="cd05339">
    <property type="entry name" value="17beta-HSDXI-like_SDR_c"/>
    <property type="match status" value="1"/>
</dbReference>
<evidence type="ECO:0000256" key="1">
    <source>
        <dbReference type="ARBA" id="ARBA00004141"/>
    </source>
</evidence>
<keyword evidence="15" id="KW-1185">Reference proteome</keyword>
<dbReference type="GO" id="GO:0052650">
    <property type="term" value="F:all-trans-retinol dehydrogenase (NADP+) activity"/>
    <property type="evidence" value="ECO:0007669"/>
    <property type="project" value="UniProtKB-ARBA"/>
</dbReference>
<keyword evidence="6" id="KW-0560">Oxidoreductase</keyword>
<dbReference type="Gene3D" id="3.40.50.720">
    <property type="entry name" value="NAD(P)-binding Rossmann-like Domain"/>
    <property type="match status" value="1"/>
</dbReference>
<comment type="similarity">
    <text evidence="2 12">Belongs to the short-chain dehydrogenases/reductases (SDR) family.</text>
</comment>
<evidence type="ECO:0000256" key="4">
    <source>
        <dbReference type="ARBA" id="ARBA00022857"/>
    </source>
</evidence>
<dbReference type="PRINTS" id="PR00080">
    <property type="entry name" value="SDRFAMILY"/>
</dbReference>
<evidence type="ECO:0000313" key="14">
    <source>
        <dbReference type="EMBL" id="KAF7386921.1"/>
    </source>
</evidence>
<dbReference type="Pfam" id="PF00106">
    <property type="entry name" value="adh_short"/>
    <property type="match status" value="1"/>
</dbReference>
<dbReference type="Proteomes" id="UP000614350">
    <property type="component" value="Unassembled WGS sequence"/>
</dbReference>
<evidence type="ECO:0000313" key="15">
    <source>
        <dbReference type="Proteomes" id="UP000614350"/>
    </source>
</evidence>
<proteinExistence type="inferred from homology"/>
<keyword evidence="7" id="KW-0443">Lipid metabolism</keyword>
<dbReference type="GO" id="GO:0016020">
    <property type="term" value="C:membrane"/>
    <property type="evidence" value="ECO:0007669"/>
    <property type="project" value="UniProtKB-SubCell"/>
</dbReference>
<evidence type="ECO:0000256" key="10">
    <source>
        <dbReference type="ARBA" id="ARBA00068717"/>
    </source>
</evidence>
<keyword evidence="5 13" id="KW-1133">Transmembrane helix</keyword>
<dbReference type="PANTHER" id="PTHR24322">
    <property type="entry name" value="PKSB"/>
    <property type="match status" value="1"/>
</dbReference>
<comment type="function">
    <text evidence="9">Catalyzes the reduction of all-trans-retinal to all-trans-retinol in the presence of NADPH.</text>
</comment>
<feature type="transmembrane region" description="Helical" evidence="13">
    <location>
        <begin position="255"/>
        <end position="273"/>
    </location>
</feature>
<keyword evidence="4" id="KW-0521">NADP</keyword>
<evidence type="ECO:0000256" key="11">
    <source>
        <dbReference type="ARBA" id="ARBA00082544"/>
    </source>
</evidence>
<evidence type="ECO:0000256" key="8">
    <source>
        <dbReference type="ARBA" id="ARBA00023136"/>
    </source>
</evidence>
<evidence type="ECO:0000256" key="3">
    <source>
        <dbReference type="ARBA" id="ARBA00022692"/>
    </source>
</evidence>
<evidence type="ECO:0000256" key="13">
    <source>
        <dbReference type="SAM" id="Phobius"/>
    </source>
</evidence>
<keyword evidence="3 13" id="KW-0812">Transmembrane</keyword>
<sequence length="302" mass="33740">MWNVFKFIMFGIIGIAESIVKLFIPMKYQMKNISGEIALVTGGAGGLGRALALNLVKHNAIIVIWDIDQKGIDETMKLIRAAGGICYGYICDIRNRESIYKMAQLVREEIGQVTILINNAGVVNIGIFWETPDDLLSHLMEVNVMSQMWTVKAFLPAMMESNKGHIVNIASVAGLVALPTIVDYSTSKYAIVGFSEALQKELNLHRYNINTTVVCPTFIHSTGMSADKYCGILPTLSPQEVAERTITSIRCNKEFVLLPSYIHLLLLLIWVLPRNFFSKGILLKLGIDTTEFELIKNLRENQ</sequence>